<evidence type="ECO:0000256" key="1">
    <source>
        <dbReference type="SAM" id="MobiDB-lite"/>
    </source>
</evidence>
<feature type="region of interest" description="Disordered" evidence="1">
    <location>
        <begin position="1"/>
        <end position="50"/>
    </location>
</feature>
<evidence type="ECO:0000313" key="2">
    <source>
        <dbReference type="EMBL" id="AOW04355.1"/>
    </source>
</evidence>
<organism evidence="2 3">
    <name type="scientific">Yarrowia lipolytica</name>
    <name type="common">Candida lipolytica</name>
    <dbReference type="NCBI Taxonomy" id="4952"/>
    <lineage>
        <taxon>Eukaryota</taxon>
        <taxon>Fungi</taxon>
        <taxon>Dikarya</taxon>
        <taxon>Ascomycota</taxon>
        <taxon>Saccharomycotina</taxon>
        <taxon>Dipodascomycetes</taxon>
        <taxon>Dipodascales</taxon>
        <taxon>Dipodascales incertae sedis</taxon>
        <taxon>Yarrowia</taxon>
    </lineage>
</organism>
<dbReference type="KEGG" id="yli:2911202"/>
<reference evidence="2 3" key="1">
    <citation type="journal article" date="2016" name="PLoS ONE">
        <title>Sequence Assembly of Yarrowia lipolytica Strain W29/CLIB89 Shows Transposable Element Diversity.</title>
        <authorList>
            <person name="Magnan C."/>
            <person name="Yu J."/>
            <person name="Chang I."/>
            <person name="Jahn E."/>
            <person name="Kanomata Y."/>
            <person name="Wu J."/>
            <person name="Zeller M."/>
            <person name="Oakes M."/>
            <person name="Baldi P."/>
            <person name="Sandmeyer S."/>
        </authorList>
    </citation>
    <scope>NUCLEOTIDE SEQUENCE [LARGE SCALE GENOMIC DNA]</scope>
    <source>
        <strain evidence="3">CLIB89(W29)</strain>
    </source>
</reference>
<dbReference type="AlphaFoldDB" id="A0A1D8NFE2"/>
<dbReference type="Proteomes" id="UP000182444">
    <property type="component" value="Chromosome 1D"/>
</dbReference>
<dbReference type="VEuPathDB" id="FungiDB:YALI0_D20218g"/>
<dbReference type="EMBL" id="CP017556">
    <property type="protein sequence ID" value="AOW04355.1"/>
    <property type="molecule type" value="Genomic_DNA"/>
</dbReference>
<dbReference type="RefSeq" id="XP_503064.2">
    <property type="nucleotide sequence ID" value="XM_503064.3"/>
</dbReference>
<proteinExistence type="predicted"/>
<protein>
    <submittedName>
        <fullName evidence="2">Uncharacterized protein</fullName>
    </submittedName>
</protein>
<dbReference type="VEuPathDB" id="FungiDB:YALI1_D25606g"/>
<gene>
    <name evidence="2" type="ORF">YALI1_D25606g</name>
</gene>
<dbReference type="GeneID" id="2911202"/>
<evidence type="ECO:0000313" key="3">
    <source>
        <dbReference type="Proteomes" id="UP000182444"/>
    </source>
</evidence>
<feature type="compositionally biased region" description="Pro residues" evidence="1">
    <location>
        <begin position="31"/>
        <end position="49"/>
    </location>
</feature>
<feature type="compositionally biased region" description="Pro residues" evidence="1">
    <location>
        <begin position="1"/>
        <end position="15"/>
    </location>
</feature>
<accession>A0A1D8NFE2</accession>
<sequence length="568" mass="64305">MQQPPPPGPGTPPIGPQRGTFPTFNTRHHPYPPPPHHGPPQHTPPPPPQYMHANGYPYPIQYPPHMYPLPYEVMSMPPGAPYMPHYGLPQPVWMYPSPHQPVPVVPPVPPPMPTATPGSGHFITGWKLDTLGLTQSEIAHMITYSSETEGVRNLRKDNLTPSNNWTCIFYNEDETGQYTLPRQTANNLKHDLDIVIERFQRGLNNTMEESYVFHNGQLKLDAQKGFFSSHWPDTVPSFATKDLVGKSVFTLSTSSRAKDWWNFQLQGDYEYITHTFCGRHSAALFVSTTPGEQALTVYWVMINGQPCHINGATDWFWFQPKKFLPEERSEDKVKLLLTGDPSRNLFLLASYSDDVHYIYLISRDPNSKTDRGNVTLIQVISNITRASPLSAPNVDSDEWCEFEIYTFASRMALYSNGRLAVFDVQLRPDGHIWSRVDLSKVGGIGRKSPPRQLGRYLIFDHVGALDMVTFRYREFEEGFCDGKFVIWSIRDEKLVASVLDSIDKEGNVTGQLQEVFDVSVVQPSNAEWLRDSHTTLDVGSQSGDMRRTAAIKQMNLMYGPEVEVIEIS</sequence>
<name>A0A1D8NFE2_YARLL</name>